<dbReference type="Proteomes" id="UP001200334">
    <property type="component" value="Unassembled WGS sequence"/>
</dbReference>
<reference evidence="1 2" key="1">
    <citation type="submission" date="2021-12" db="EMBL/GenBank/DDBJ databases">
        <title>Antimicrobial susceptibility of Lactobacillus delbrueckii subsp. lactis obtained from milk products and other habitats.</title>
        <authorList>
            <person name="Shani N."/>
        </authorList>
    </citation>
    <scope>NUCLEOTIDE SEQUENCE [LARGE SCALE GENOMIC DNA]</scope>
    <source>
        <strain evidence="1 2">FAM 21755</strain>
    </source>
</reference>
<dbReference type="EMBL" id="JAJNUY010000011">
    <property type="protein sequence ID" value="MCD5563299.1"/>
    <property type="molecule type" value="Genomic_DNA"/>
</dbReference>
<protein>
    <submittedName>
        <fullName evidence="1">Uncharacterized protein</fullName>
    </submittedName>
</protein>
<evidence type="ECO:0000313" key="1">
    <source>
        <dbReference type="EMBL" id="MCD5563299.1"/>
    </source>
</evidence>
<dbReference type="AlphaFoldDB" id="A0ABD4SFI3"/>
<accession>A0ABD4SFI3</accession>
<evidence type="ECO:0000313" key="2">
    <source>
        <dbReference type="Proteomes" id="UP001200334"/>
    </source>
</evidence>
<proteinExistence type="predicted"/>
<dbReference type="RefSeq" id="WP_016396844.1">
    <property type="nucleotide sequence ID" value="NZ_JAJNTK010000018.1"/>
</dbReference>
<gene>
    <name evidence="1" type="ORF">LOB85_03935</name>
</gene>
<name>A0ABD4SFI3_LACDL</name>
<sequence length="50" mass="5247">MADHLAESAKGGAYEETVNKVAAGMHKQYSGNMVSNPKLVTRAISKAVNA</sequence>
<comment type="caution">
    <text evidence="1">The sequence shown here is derived from an EMBL/GenBank/DDBJ whole genome shotgun (WGS) entry which is preliminary data.</text>
</comment>
<organism evidence="1 2">
    <name type="scientific">Lactobacillus delbrueckii subsp. lactis</name>
    <dbReference type="NCBI Taxonomy" id="29397"/>
    <lineage>
        <taxon>Bacteria</taxon>
        <taxon>Bacillati</taxon>
        <taxon>Bacillota</taxon>
        <taxon>Bacilli</taxon>
        <taxon>Lactobacillales</taxon>
        <taxon>Lactobacillaceae</taxon>
        <taxon>Lactobacillus</taxon>
    </lineage>
</organism>